<dbReference type="InterPro" id="IPR023214">
    <property type="entry name" value="HAD_sf"/>
</dbReference>
<keyword evidence="2" id="KW-0378">Hydrolase</keyword>
<dbReference type="SUPFAM" id="SSF56784">
    <property type="entry name" value="HAD-like"/>
    <property type="match status" value="1"/>
</dbReference>
<dbReference type="Gene3D" id="3.40.50.1000">
    <property type="entry name" value="HAD superfamily/HAD-like"/>
    <property type="match status" value="1"/>
</dbReference>
<evidence type="ECO:0000256" key="3">
    <source>
        <dbReference type="ARBA" id="ARBA00022842"/>
    </source>
</evidence>
<dbReference type="PANTHER" id="PTHR43344">
    <property type="entry name" value="PHOSPHOSERINE PHOSPHATASE"/>
    <property type="match status" value="1"/>
</dbReference>
<evidence type="ECO:0000313" key="4">
    <source>
        <dbReference type="EMBL" id="GLR63631.1"/>
    </source>
</evidence>
<sequence>MSLALFDLDNTLIAGDSDHAWGEFLVSKQLVDAEEYKKANDRYFIDYQQGTLDIHDYLAFSLKPLTLYSTQEMHAWREVFIEECIRPLLLPAATKLLNKHREAGDELLIITATNRFITEPIARLLGVNELIAAEPEFINGSYTGKIVGTPSFREGKITRLNQWLAGKNLDLTNSWFYSDSHNDLPLLELVDNPVAVDPDETLHQRASQEGWPILSLRS</sequence>
<dbReference type="CDD" id="cd02612">
    <property type="entry name" value="HAD_PGPPase"/>
    <property type="match status" value="1"/>
</dbReference>
<dbReference type="InterPro" id="IPR036412">
    <property type="entry name" value="HAD-like_sf"/>
</dbReference>
<dbReference type="RefSeq" id="WP_027849957.1">
    <property type="nucleotide sequence ID" value="NZ_BSOR01000016.1"/>
</dbReference>
<comment type="caution">
    <text evidence="4">The sequence shown here is derived from an EMBL/GenBank/DDBJ whole genome shotgun (WGS) entry which is preliminary data.</text>
</comment>
<evidence type="ECO:0000313" key="5">
    <source>
        <dbReference type="Proteomes" id="UP001156682"/>
    </source>
</evidence>
<dbReference type="InterPro" id="IPR050582">
    <property type="entry name" value="HAD-like_SerB"/>
</dbReference>
<proteinExistence type="predicted"/>
<dbReference type="Gene3D" id="1.20.1440.100">
    <property type="entry name" value="SG protein - dephosphorylation function"/>
    <property type="match status" value="1"/>
</dbReference>
<dbReference type="Pfam" id="PF12710">
    <property type="entry name" value="HAD"/>
    <property type="match status" value="1"/>
</dbReference>
<dbReference type="EMBL" id="BSOR01000016">
    <property type="protein sequence ID" value="GLR63631.1"/>
    <property type="molecule type" value="Genomic_DNA"/>
</dbReference>
<evidence type="ECO:0000256" key="1">
    <source>
        <dbReference type="ARBA" id="ARBA00022723"/>
    </source>
</evidence>
<reference evidence="5" key="1">
    <citation type="journal article" date="2019" name="Int. J. Syst. Evol. Microbiol.">
        <title>The Global Catalogue of Microorganisms (GCM) 10K type strain sequencing project: providing services to taxonomists for standard genome sequencing and annotation.</title>
        <authorList>
            <consortium name="The Broad Institute Genomics Platform"/>
            <consortium name="The Broad Institute Genome Sequencing Center for Infectious Disease"/>
            <person name="Wu L."/>
            <person name="Ma J."/>
        </authorList>
    </citation>
    <scope>NUCLEOTIDE SEQUENCE [LARGE SCALE GENOMIC DNA]</scope>
    <source>
        <strain evidence="5">NBRC 100033</strain>
    </source>
</reference>
<dbReference type="NCBIfam" id="TIGR01488">
    <property type="entry name" value="HAD-SF-IB"/>
    <property type="match status" value="1"/>
</dbReference>
<organism evidence="4 5">
    <name type="scientific">Marinospirillum insulare</name>
    <dbReference type="NCBI Taxonomy" id="217169"/>
    <lineage>
        <taxon>Bacteria</taxon>
        <taxon>Pseudomonadati</taxon>
        <taxon>Pseudomonadota</taxon>
        <taxon>Gammaproteobacteria</taxon>
        <taxon>Oceanospirillales</taxon>
        <taxon>Oceanospirillaceae</taxon>
        <taxon>Marinospirillum</taxon>
    </lineage>
</organism>
<keyword evidence="3" id="KW-0460">Magnesium</keyword>
<dbReference type="InterPro" id="IPR006385">
    <property type="entry name" value="HAD_hydro_SerB1"/>
</dbReference>
<evidence type="ECO:0000256" key="2">
    <source>
        <dbReference type="ARBA" id="ARBA00022801"/>
    </source>
</evidence>
<name>A0ABQ5ZY93_9GAMM</name>
<accession>A0ABQ5ZY93</accession>
<keyword evidence="5" id="KW-1185">Reference proteome</keyword>
<keyword evidence="1" id="KW-0479">Metal-binding</keyword>
<dbReference type="Proteomes" id="UP001156682">
    <property type="component" value="Unassembled WGS sequence"/>
</dbReference>
<dbReference type="PANTHER" id="PTHR43344:SF13">
    <property type="entry name" value="PHOSPHATASE RV3661-RELATED"/>
    <property type="match status" value="1"/>
</dbReference>
<protein>
    <submittedName>
        <fullName evidence="4">Phosphoserine phosphatase</fullName>
    </submittedName>
</protein>
<gene>
    <name evidence="4" type="ORF">GCM10007878_10660</name>
</gene>
<dbReference type="NCBIfam" id="TIGR01490">
    <property type="entry name" value="HAD-SF-IB-hyp1"/>
    <property type="match status" value="1"/>
</dbReference>